<reference evidence="4 5" key="1">
    <citation type="journal article" date="2011" name="Cell">
        <title>The monarch butterfly genome yields insights into long-distance migration.</title>
        <authorList>
            <person name="Zhan S."/>
            <person name="Merlin C."/>
            <person name="Boore J.L."/>
            <person name="Reppert S.M."/>
        </authorList>
    </citation>
    <scope>NUCLEOTIDE SEQUENCE [LARGE SCALE GENOMIC DNA]</scope>
    <source>
        <strain evidence="4">F-2</strain>
    </source>
</reference>
<dbReference type="STRING" id="278856.A0A212EK06"/>
<dbReference type="PANTHER" id="PTHR11559">
    <property type="entry name" value="CARBOXYLESTERASE"/>
    <property type="match status" value="1"/>
</dbReference>
<gene>
    <name evidence="4" type="ORF">KGM_209884</name>
</gene>
<keyword evidence="1" id="KW-0325">Glycoprotein</keyword>
<dbReference type="EMBL" id="AGBW02014361">
    <property type="protein sequence ID" value="OWR41814.1"/>
    <property type="molecule type" value="Genomic_DNA"/>
</dbReference>
<keyword evidence="2" id="KW-0732">Signal</keyword>
<dbReference type="PROSITE" id="PS00941">
    <property type="entry name" value="CARBOXYLESTERASE_B_2"/>
    <property type="match status" value="1"/>
</dbReference>
<sequence length="449" mass="51958">MKSYWLILWSLWAARLVRQPTLPVRISGGLVRGSLAADGSYVSYLGLPYASYQNRFQPSQPSAEWNGVFQATEEHVRCSQRFSTTWINGQEDCLTLNVYTPIPYVTTEKLLPVMVFIHGGGYRDGLFHRAIMQSGSAISPWSLQFEPFKTASYLAHQIGYKLEDPTEILKLLSKISVKELLSTRIPRAKGDVILSENIFVPCIEKNNLDEEKFLTDSPYNLISKGQFNKVPIIMGYNNAEGYMFIGKENKTTLETFNFYDALPRDLEFPLASEKHVVAKKMENQYYKRKDFGNDKLIRVAKYEGDSGIGYPVTATIELLSASMEYPVYAYKFCYDGWMNLIKMLFRLWKYPGATHADDLFYIFKVKATLPQSFIEKNIIDRMALMWTNFAKYGNPTPGTQEQLPKKWYSINRKNPQLYVIDKEFSSAGLWDDEDLRLWNETYSKYRRRK</sequence>
<proteinExistence type="predicted"/>
<name>A0A212EK06_DANPL</name>
<dbReference type="InterPro" id="IPR002018">
    <property type="entry name" value="CarbesteraseB"/>
</dbReference>
<dbReference type="AlphaFoldDB" id="A0A212EK06"/>
<keyword evidence="5" id="KW-1185">Reference proteome</keyword>
<accession>A0A212EK06</accession>
<feature type="chain" id="PRO_5012397333" evidence="2">
    <location>
        <begin position="20"/>
        <end position="449"/>
    </location>
</feature>
<evidence type="ECO:0000256" key="1">
    <source>
        <dbReference type="ARBA" id="ARBA00023180"/>
    </source>
</evidence>
<feature type="domain" description="Carboxylesterase type B" evidence="3">
    <location>
        <begin position="124"/>
        <end position="425"/>
    </location>
</feature>
<dbReference type="Proteomes" id="UP000007151">
    <property type="component" value="Unassembled WGS sequence"/>
</dbReference>
<dbReference type="Pfam" id="PF00135">
    <property type="entry name" value="COesterase"/>
    <property type="match status" value="1"/>
</dbReference>
<evidence type="ECO:0000313" key="5">
    <source>
        <dbReference type="Proteomes" id="UP000007151"/>
    </source>
</evidence>
<dbReference type="SUPFAM" id="SSF53474">
    <property type="entry name" value="alpha/beta-Hydrolases"/>
    <property type="match status" value="1"/>
</dbReference>
<protein>
    <submittedName>
        <fullName evidence="4">Antennal esterase CXE20</fullName>
    </submittedName>
</protein>
<dbReference type="InterPro" id="IPR019819">
    <property type="entry name" value="Carboxylesterase_B_CS"/>
</dbReference>
<feature type="signal peptide" evidence="2">
    <location>
        <begin position="1"/>
        <end position="19"/>
    </location>
</feature>
<evidence type="ECO:0000259" key="3">
    <source>
        <dbReference type="Pfam" id="PF00135"/>
    </source>
</evidence>
<evidence type="ECO:0000256" key="2">
    <source>
        <dbReference type="SAM" id="SignalP"/>
    </source>
</evidence>
<dbReference type="eggNOG" id="KOG1516">
    <property type="taxonomic scope" value="Eukaryota"/>
</dbReference>
<dbReference type="InterPro" id="IPR050309">
    <property type="entry name" value="Type-B_Carboxylest/Lipase"/>
</dbReference>
<dbReference type="InterPro" id="IPR029058">
    <property type="entry name" value="AB_hydrolase_fold"/>
</dbReference>
<dbReference type="KEGG" id="dpl:KGM_209884"/>
<dbReference type="InParanoid" id="A0A212EK06"/>
<organism evidence="4 5">
    <name type="scientific">Danaus plexippus plexippus</name>
    <dbReference type="NCBI Taxonomy" id="278856"/>
    <lineage>
        <taxon>Eukaryota</taxon>
        <taxon>Metazoa</taxon>
        <taxon>Ecdysozoa</taxon>
        <taxon>Arthropoda</taxon>
        <taxon>Hexapoda</taxon>
        <taxon>Insecta</taxon>
        <taxon>Pterygota</taxon>
        <taxon>Neoptera</taxon>
        <taxon>Endopterygota</taxon>
        <taxon>Lepidoptera</taxon>
        <taxon>Glossata</taxon>
        <taxon>Ditrysia</taxon>
        <taxon>Papilionoidea</taxon>
        <taxon>Nymphalidae</taxon>
        <taxon>Danainae</taxon>
        <taxon>Danaini</taxon>
        <taxon>Danaina</taxon>
        <taxon>Danaus</taxon>
        <taxon>Danaus</taxon>
    </lineage>
</organism>
<comment type="caution">
    <text evidence="4">The sequence shown here is derived from an EMBL/GenBank/DDBJ whole genome shotgun (WGS) entry which is preliminary data.</text>
</comment>
<evidence type="ECO:0000313" key="4">
    <source>
        <dbReference type="EMBL" id="OWR41814.1"/>
    </source>
</evidence>
<dbReference type="Gene3D" id="3.40.50.1820">
    <property type="entry name" value="alpha/beta hydrolase"/>
    <property type="match status" value="2"/>
</dbReference>